<feature type="domain" description="Protein kinase" evidence="4">
    <location>
        <begin position="67"/>
        <end position="337"/>
    </location>
</feature>
<dbReference type="EMBL" id="DF237731">
    <property type="protein sequence ID" value="GAQ91421.1"/>
    <property type="molecule type" value="Genomic_DNA"/>
</dbReference>
<dbReference type="PANTHER" id="PTHR24346">
    <property type="entry name" value="MAP/MICROTUBULE AFFINITY-REGULATING KINASE"/>
    <property type="match status" value="1"/>
</dbReference>
<evidence type="ECO:0000256" key="1">
    <source>
        <dbReference type="ARBA" id="ARBA00022741"/>
    </source>
</evidence>
<evidence type="ECO:0000256" key="3">
    <source>
        <dbReference type="SAM" id="MobiDB-lite"/>
    </source>
</evidence>
<dbReference type="SUPFAM" id="SSF56112">
    <property type="entry name" value="Protein kinase-like (PK-like)"/>
    <property type="match status" value="1"/>
</dbReference>
<proteinExistence type="predicted"/>
<keyword evidence="5" id="KW-0723">Serine/threonine-protein kinase</keyword>
<dbReference type="OrthoDB" id="504170at2759"/>
<dbReference type="PROSITE" id="PS50011">
    <property type="entry name" value="PROTEIN_KINASE_DOM"/>
    <property type="match status" value="1"/>
</dbReference>
<dbReference type="GO" id="GO:0035556">
    <property type="term" value="P:intracellular signal transduction"/>
    <property type="evidence" value="ECO:0000318"/>
    <property type="project" value="GO_Central"/>
</dbReference>
<dbReference type="PANTHER" id="PTHR24346:SF92">
    <property type="entry name" value="SNF1-RELATED PROTEIN KINASE 2.6"/>
    <property type="match status" value="1"/>
</dbReference>
<dbReference type="InterPro" id="IPR011009">
    <property type="entry name" value="Kinase-like_dom_sf"/>
</dbReference>
<dbReference type="GO" id="GO:0005524">
    <property type="term" value="F:ATP binding"/>
    <property type="evidence" value="ECO:0007669"/>
    <property type="project" value="UniProtKB-KW"/>
</dbReference>
<reference evidence="5 6" key="1">
    <citation type="journal article" date="2014" name="Nat. Commun.">
        <title>Klebsormidium flaccidum genome reveals primary factors for plant terrestrial adaptation.</title>
        <authorList>
            <person name="Hori K."/>
            <person name="Maruyama F."/>
            <person name="Fujisawa T."/>
            <person name="Togashi T."/>
            <person name="Yamamoto N."/>
            <person name="Seo M."/>
            <person name="Sato S."/>
            <person name="Yamada T."/>
            <person name="Mori H."/>
            <person name="Tajima N."/>
            <person name="Moriyama T."/>
            <person name="Ikeuchi M."/>
            <person name="Watanabe M."/>
            <person name="Wada H."/>
            <person name="Kobayashi K."/>
            <person name="Saito M."/>
            <person name="Masuda T."/>
            <person name="Sasaki-Sekimoto Y."/>
            <person name="Mashiguchi K."/>
            <person name="Awai K."/>
            <person name="Shimojima M."/>
            <person name="Masuda S."/>
            <person name="Iwai M."/>
            <person name="Nobusawa T."/>
            <person name="Narise T."/>
            <person name="Kondo S."/>
            <person name="Saito H."/>
            <person name="Sato R."/>
            <person name="Murakawa M."/>
            <person name="Ihara Y."/>
            <person name="Oshima-Yamada Y."/>
            <person name="Ohtaka K."/>
            <person name="Satoh M."/>
            <person name="Sonobe K."/>
            <person name="Ishii M."/>
            <person name="Ohtani R."/>
            <person name="Kanamori-Sato M."/>
            <person name="Honoki R."/>
            <person name="Miyazaki D."/>
            <person name="Mochizuki H."/>
            <person name="Umetsu J."/>
            <person name="Higashi K."/>
            <person name="Shibata D."/>
            <person name="Kamiya Y."/>
            <person name="Sato N."/>
            <person name="Nakamura Y."/>
            <person name="Tabata S."/>
            <person name="Ida S."/>
            <person name="Kurokawa K."/>
            <person name="Ohta H."/>
        </authorList>
    </citation>
    <scope>NUCLEOTIDE SEQUENCE [LARGE SCALE GENOMIC DNA]</scope>
    <source>
        <strain evidence="5 6">NIES-2285</strain>
    </source>
</reference>
<keyword evidence="2" id="KW-0067">ATP-binding</keyword>
<protein>
    <submittedName>
        <fullName evidence="5">Serine/threonine protein kinase</fullName>
    </submittedName>
</protein>
<feature type="region of interest" description="Disordered" evidence="3">
    <location>
        <begin position="29"/>
        <end position="48"/>
    </location>
</feature>
<dbReference type="Gene3D" id="3.30.200.20">
    <property type="entry name" value="Phosphorylase Kinase, domain 1"/>
    <property type="match status" value="1"/>
</dbReference>
<organism evidence="5 6">
    <name type="scientific">Klebsormidium nitens</name>
    <name type="common">Green alga</name>
    <name type="synonym">Ulothrix nitens</name>
    <dbReference type="NCBI Taxonomy" id="105231"/>
    <lineage>
        <taxon>Eukaryota</taxon>
        <taxon>Viridiplantae</taxon>
        <taxon>Streptophyta</taxon>
        <taxon>Klebsormidiophyceae</taxon>
        <taxon>Klebsormidiales</taxon>
        <taxon>Klebsormidiaceae</taxon>
        <taxon>Klebsormidium</taxon>
    </lineage>
</organism>
<dbReference type="Gene3D" id="1.10.510.10">
    <property type="entry name" value="Transferase(Phosphotransferase) domain 1"/>
    <property type="match status" value="1"/>
</dbReference>
<evidence type="ECO:0000313" key="5">
    <source>
        <dbReference type="EMBL" id="GAQ91421.1"/>
    </source>
</evidence>
<evidence type="ECO:0000256" key="2">
    <source>
        <dbReference type="ARBA" id="ARBA00022840"/>
    </source>
</evidence>
<dbReference type="SMART" id="SM00220">
    <property type="entry name" value="S_TKc"/>
    <property type="match status" value="1"/>
</dbReference>
<dbReference type="InterPro" id="IPR000719">
    <property type="entry name" value="Prot_kinase_dom"/>
</dbReference>
<keyword evidence="5" id="KW-0418">Kinase</keyword>
<keyword evidence="1" id="KW-0547">Nucleotide-binding</keyword>
<gene>
    <name evidence="5" type="ORF">KFL_007820030</name>
</gene>
<dbReference type="GO" id="GO:0004674">
    <property type="term" value="F:protein serine/threonine kinase activity"/>
    <property type="evidence" value="ECO:0000318"/>
    <property type="project" value="GO_Central"/>
</dbReference>
<dbReference type="STRING" id="105231.A0A1Y1IQA2"/>
<name>A0A1Y1IQA2_KLENI</name>
<accession>A0A1Y1IQA2</accession>
<dbReference type="Pfam" id="PF00069">
    <property type="entry name" value="Pkinase"/>
    <property type="match status" value="1"/>
</dbReference>
<dbReference type="GO" id="GO:0005737">
    <property type="term" value="C:cytoplasm"/>
    <property type="evidence" value="ECO:0000318"/>
    <property type="project" value="GO_Central"/>
</dbReference>
<dbReference type="AlphaFoldDB" id="A0A1Y1IQA2"/>
<keyword evidence="6" id="KW-1185">Reference proteome</keyword>
<dbReference type="Proteomes" id="UP000054558">
    <property type="component" value="Unassembled WGS sequence"/>
</dbReference>
<evidence type="ECO:0000313" key="6">
    <source>
        <dbReference type="Proteomes" id="UP000054558"/>
    </source>
</evidence>
<sequence length="377" mass="41430">MTSPLQTVTPSSSDSDASVLSVGKVVGGEGWKQSAGRGRAGSGLTASKERAGRPLEVLAPELREQYEDTGAVLGKGTYGVIRLLKDKRSGTHVAARFIPLRLWSRQNEKEIILMAQLQHPCMVRFQKAVLTSADLVVITEAYGMGNTLMRFVDKKMLTESQARYLFQQLVAATELCHEVGASGRDLNMETVILGKANPPGLKMLPLGNTRTALMRGSEQAVLPSSIYAAPEILQTRGPGAEGAVEQHDRAELANGKQADVWSLGVILAALVFHTYPFADKGPEKNVQRMFERITAGEYQIPANVQVDDSLRDLLDRIFQIDPNKRITLQQIKEHEWVKVNMPPKLRRRYQPVLAEGVQSFTDVLMVLKSARAASNNS</sequence>
<evidence type="ECO:0000259" key="4">
    <source>
        <dbReference type="PROSITE" id="PS50011"/>
    </source>
</evidence>
<keyword evidence="5" id="KW-0808">Transferase</keyword>